<comment type="catalytic activity">
    <reaction evidence="7">
        <text>Na(+)(in) + 2 H(+)(out) = Na(+)(out) + 2 H(+)(in)</text>
        <dbReference type="Rhea" id="RHEA:29251"/>
        <dbReference type="ChEBI" id="CHEBI:15378"/>
        <dbReference type="ChEBI" id="CHEBI:29101"/>
    </reaction>
</comment>
<evidence type="ECO:0000256" key="7">
    <source>
        <dbReference type="HAMAP-Rule" id="MF_01844"/>
    </source>
</evidence>
<protein>
    <recommendedName>
        <fullName evidence="7">Na(+)/H(+) antiporter NhaA</fullName>
    </recommendedName>
    <alternativeName>
        <fullName evidence="7">Sodium/proton antiporter NhaA</fullName>
    </alternativeName>
</protein>
<sequence>MLKQNTFNFLKNPVFGELLLIFCCTLAIFMTNSNFLNLYKDIINYPIFKFYSHYENFTILDLVNNILMTLFFLEIGIEIKHEILFGALNNKSKAILPGIAALGGMIIPALVYSLTTMKENNIIQSGWAISIATDIVFAVGILRMLGNKIPHSLIVFLLALAIFDDIGAILAIALFYSSKINQSMILCSFGIILILFLLNFYKIKYLTIYCILGVSLWVFIFFSGIHATLSGIILGVILPHQSSINKNYFNAIFYFKKLLSKLTKYCILPCFAFVNSGIHVNNISYDMMFSSLTIGIFLGLVFGKPVGVFIFSYLSILCKFSKLPTGISLKEIFGVSLLCGIGFTMSIFISNLAFSDIYIKNLELAKFSVLLSSLISGVSGFLFLYKIYKNKKVNKRII</sequence>
<dbReference type="PANTHER" id="PTHR30341">
    <property type="entry name" value="SODIUM ION/PROTON ANTIPORTER NHAA-RELATED"/>
    <property type="match status" value="1"/>
</dbReference>
<feature type="transmembrane region" description="Helical" evidence="7">
    <location>
        <begin position="332"/>
        <end position="355"/>
    </location>
</feature>
<gene>
    <name evidence="7 8" type="primary">nhaA</name>
    <name evidence="8" type="synonym">ant</name>
    <name evidence="8" type="ORF">WIGMOR_0480</name>
</gene>
<keyword evidence="2 7" id="KW-1003">Cell membrane</keyword>
<feature type="transmembrane region" description="Helical" evidence="7">
    <location>
        <begin position="182"/>
        <end position="201"/>
    </location>
</feature>
<feature type="transmembrane region" description="Helical" evidence="7">
    <location>
        <begin position="208"/>
        <end position="238"/>
    </location>
</feature>
<dbReference type="PANTHER" id="PTHR30341:SF0">
    <property type="entry name" value="NA(+)_H(+) ANTIPORTER NHAA"/>
    <property type="match status" value="1"/>
</dbReference>
<feature type="transmembrane region" description="Helical" evidence="7">
    <location>
        <begin position="153"/>
        <end position="176"/>
    </location>
</feature>
<keyword evidence="7" id="KW-0915">Sodium</keyword>
<keyword evidence="6 7" id="KW-0739">Sodium transport</keyword>
<keyword evidence="9" id="KW-1185">Reference proteome</keyword>
<accession>H6Q520</accession>
<dbReference type="HAMAP" id="MF_01844">
    <property type="entry name" value="NhaA"/>
    <property type="match status" value="1"/>
</dbReference>
<comment type="similarity">
    <text evidence="7">Belongs to the NhaA Na(+)/H(+) (TC 2.A.33) antiporter family.</text>
</comment>
<evidence type="ECO:0000256" key="3">
    <source>
        <dbReference type="ARBA" id="ARBA00022692"/>
    </source>
</evidence>
<dbReference type="HOGENOM" id="CLU_015803_1_0_6"/>
<organism evidence="8 9">
    <name type="scientific">Wigglesworthia glossinidia endosymbiont of Glossina morsitans morsitans</name>
    <name type="common">Yale colony</name>
    <dbReference type="NCBI Taxonomy" id="1142511"/>
    <lineage>
        <taxon>Bacteria</taxon>
        <taxon>Pseudomonadati</taxon>
        <taxon>Pseudomonadota</taxon>
        <taxon>Gammaproteobacteria</taxon>
        <taxon>Enterobacterales</taxon>
        <taxon>Erwiniaceae</taxon>
        <taxon>Wigglesworthia</taxon>
    </lineage>
</organism>
<dbReference type="GO" id="GO:0006885">
    <property type="term" value="P:regulation of pH"/>
    <property type="evidence" value="ECO:0007669"/>
    <property type="project" value="UniProtKB-UniRule"/>
</dbReference>
<evidence type="ECO:0000256" key="6">
    <source>
        <dbReference type="ARBA" id="ARBA00023201"/>
    </source>
</evidence>
<keyword evidence="5 7" id="KW-0472">Membrane</keyword>
<evidence type="ECO:0000256" key="2">
    <source>
        <dbReference type="ARBA" id="ARBA00022475"/>
    </source>
</evidence>
<dbReference type="eggNOG" id="COG3004">
    <property type="taxonomic scope" value="Bacteria"/>
</dbReference>
<feature type="transmembrane region" description="Helical" evidence="7">
    <location>
        <begin position="51"/>
        <end position="73"/>
    </location>
</feature>
<evidence type="ECO:0000256" key="4">
    <source>
        <dbReference type="ARBA" id="ARBA00022989"/>
    </source>
</evidence>
<evidence type="ECO:0000256" key="1">
    <source>
        <dbReference type="ARBA" id="ARBA00004429"/>
    </source>
</evidence>
<dbReference type="RefSeq" id="WP_014354242.1">
    <property type="nucleotide sequence ID" value="NC_016893.1"/>
</dbReference>
<dbReference type="GO" id="GO:0005886">
    <property type="term" value="C:plasma membrane"/>
    <property type="evidence" value="ECO:0007669"/>
    <property type="project" value="UniProtKB-SubCell"/>
</dbReference>
<keyword evidence="7" id="KW-0050">Antiport</keyword>
<dbReference type="Pfam" id="PF06965">
    <property type="entry name" value="Na_H_antiport_1"/>
    <property type="match status" value="1"/>
</dbReference>
<feature type="transmembrane region" description="Helical" evidence="7">
    <location>
        <begin position="94"/>
        <end position="115"/>
    </location>
</feature>
<feature type="transmembrane region" description="Helical" evidence="7">
    <location>
        <begin position="12"/>
        <end position="31"/>
    </location>
</feature>
<feature type="transmembrane region" description="Helical" evidence="7">
    <location>
        <begin position="367"/>
        <end position="388"/>
    </location>
</feature>
<evidence type="ECO:0000313" key="9">
    <source>
        <dbReference type="Proteomes" id="UP000009061"/>
    </source>
</evidence>
<dbReference type="OrthoDB" id="9808135at2"/>
<dbReference type="GO" id="GO:0015385">
    <property type="term" value="F:sodium:proton antiporter activity"/>
    <property type="evidence" value="ECO:0007669"/>
    <property type="project" value="UniProtKB-UniRule"/>
</dbReference>
<comment type="subcellular location">
    <subcellularLocation>
        <location evidence="1">Cell inner membrane</location>
        <topology evidence="1">Multi-pass membrane protein</topology>
    </subcellularLocation>
    <subcellularLocation>
        <location evidence="7">Cell membrane</location>
        <topology evidence="7">Multi-pass membrane protein</topology>
    </subcellularLocation>
</comment>
<keyword evidence="4 7" id="KW-1133">Transmembrane helix</keyword>
<dbReference type="InterPro" id="IPR004670">
    <property type="entry name" value="NhaA"/>
</dbReference>
<reference evidence="8 9" key="1">
    <citation type="journal article" date="2012" name="MBio">
        <title>Insight into the transmission biology and species-specific functional capabilities of tsetse (Diptera: glossinidae) obligate symbiont wigglesworthia.</title>
        <authorList>
            <person name="Rio R.V."/>
            <person name="Symula R.E."/>
            <person name="Wang J."/>
            <person name="Lohs C."/>
            <person name="Wu Y.N."/>
            <person name="Snyder A.K."/>
            <person name="Bjornson R.D."/>
            <person name="Oshima K."/>
            <person name="Biehl B.S."/>
            <person name="Perna N.T."/>
            <person name="Hattori M."/>
            <person name="Aksoy S."/>
        </authorList>
    </citation>
    <scope>NUCLEOTIDE SEQUENCE [LARGE SCALE GENOMIC DNA]</scope>
    <source>
        <strain evidence="8">WGM</strain>
    </source>
</reference>
<feature type="transmembrane region" description="Helical" evidence="7">
    <location>
        <begin position="127"/>
        <end position="146"/>
    </location>
</feature>
<keyword evidence="3 7" id="KW-0812">Transmembrane</keyword>
<dbReference type="EMBL" id="CP003315">
    <property type="protein sequence ID" value="AFA41303.1"/>
    <property type="molecule type" value="Genomic_DNA"/>
</dbReference>
<name>H6Q520_WIGGL</name>
<feature type="transmembrane region" description="Helical" evidence="7">
    <location>
        <begin position="294"/>
        <end position="320"/>
    </location>
</feature>
<dbReference type="AlphaFoldDB" id="H6Q520"/>
<evidence type="ECO:0000313" key="8">
    <source>
        <dbReference type="EMBL" id="AFA41303.1"/>
    </source>
</evidence>
<dbReference type="Proteomes" id="UP000009061">
    <property type="component" value="Chromosome"/>
</dbReference>
<keyword evidence="7" id="KW-0406">Ion transport</keyword>
<dbReference type="Gene3D" id="1.20.1530.10">
    <property type="entry name" value="Na+/H+ antiporter like domain"/>
    <property type="match status" value="1"/>
</dbReference>
<dbReference type="STRING" id="1142511.WIGMOR_0480"/>
<keyword evidence="7" id="KW-0813">Transport</keyword>
<evidence type="ECO:0000256" key="5">
    <source>
        <dbReference type="ARBA" id="ARBA00023136"/>
    </source>
</evidence>
<dbReference type="KEGG" id="wgl:WIGMOR_0480"/>
<dbReference type="NCBIfam" id="TIGR00773">
    <property type="entry name" value="NhaA"/>
    <property type="match status" value="1"/>
</dbReference>
<comment type="function">
    <text evidence="7">Na(+)/H(+) antiporter that extrudes sodium in exchange for external protons.</text>
</comment>
<dbReference type="InterPro" id="IPR023171">
    <property type="entry name" value="Na/H_antiporter_dom_sf"/>
</dbReference>
<proteinExistence type="inferred from homology"/>